<dbReference type="Proteomes" id="UP000178912">
    <property type="component" value="Unassembled WGS sequence"/>
</dbReference>
<accession>A0A1E1L0I5</accession>
<organism evidence="3 4">
    <name type="scientific">Rhynchosporium agropyri</name>
    <dbReference type="NCBI Taxonomy" id="914238"/>
    <lineage>
        <taxon>Eukaryota</taxon>
        <taxon>Fungi</taxon>
        <taxon>Dikarya</taxon>
        <taxon>Ascomycota</taxon>
        <taxon>Pezizomycotina</taxon>
        <taxon>Leotiomycetes</taxon>
        <taxon>Helotiales</taxon>
        <taxon>Ploettnerulaceae</taxon>
        <taxon>Rhynchosporium</taxon>
    </lineage>
</organism>
<dbReference type="EMBL" id="FJUX01000066">
    <property type="protein sequence ID" value="CZT04013.1"/>
    <property type="molecule type" value="Genomic_DNA"/>
</dbReference>
<feature type="signal peptide" evidence="2">
    <location>
        <begin position="1"/>
        <end position="27"/>
    </location>
</feature>
<gene>
    <name evidence="3" type="ORF">RAG0_10606</name>
</gene>
<keyword evidence="2" id="KW-0732">Signal</keyword>
<feature type="region of interest" description="Disordered" evidence="1">
    <location>
        <begin position="70"/>
        <end position="96"/>
    </location>
</feature>
<reference evidence="4" key="1">
    <citation type="submission" date="2016-03" db="EMBL/GenBank/DDBJ databases">
        <authorList>
            <person name="Guldener U."/>
        </authorList>
    </citation>
    <scope>NUCLEOTIDE SEQUENCE [LARGE SCALE GENOMIC DNA]</scope>
    <source>
        <strain evidence="4">04CH-RAC-A.6.1</strain>
    </source>
</reference>
<proteinExistence type="predicted"/>
<feature type="chain" id="PRO_5009446551" evidence="2">
    <location>
        <begin position="28"/>
        <end position="124"/>
    </location>
</feature>
<sequence>MLSSYRNTLFLGTLTLLLSSFSSSILASPTYGTNSTVVCSSTTSILKPSPTATFGGVPSNVTSTYISSPTGISNGTAGQNSSVTGRPLSPTNPPVPASAAGSLREFGYSSAGLAVAIAFAVASL</sequence>
<evidence type="ECO:0000256" key="2">
    <source>
        <dbReference type="SAM" id="SignalP"/>
    </source>
</evidence>
<feature type="compositionally biased region" description="Polar residues" evidence="1">
    <location>
        <begin position="70"/>
        <end position="84"/>
    </location>
</feature>
<dbReference type="AlphaFoldDB" id="A0A1E1L0I5"/>
<keyword evidence="4" id="KW-1185">Reference proteome</keyword>
<evidence type="ECO:0000313" key="3">
    <source>
        <dbReference type="EMBL" id="CZT04013.1"/>
    </source>
</evidence>
<evidence type="ECO:0000313" key="4">
    <source>
        <dbReference type="Proteomes" id="UP000178912"/>
    </source>
</evidence>
<name>A0A1E1L0I5_9HELO</name>
<protein>
    <submittedName>
        <fullName evidence="3">Uncharacterized protein</fullName>
    </submittedName>
</protein>
<evidence type="ECO:0000256" key="1">
    <source>
        <dbReference type="SAM" id="MobiDB-lite"/>
    </source>
</evidence>